<dbReference type="Gene3D" id="1.20.120.330">
    <property type="entry name" value="Nucleotidyltransferases domain 2"/>
    <property type="match status" value="1"/>
</dbReference>
<evidence type="ECO:0000313" key="2">
    <source>
        <dbReference type="EMBL" id="CVK34013.1"/>
    </source>
</evidence>
<dbReference type="SUPFAM" id="SSF81593">
    <property type="entry name" value="Nucleotidyltransferase substrate binding subunit/domain"/>
    <property type="match status" value="1"/>
</dbReference>
<dbReference type="InterPro" id="IPR007842">
    <property type="entry name" value="HEPN_dom"/>
</dbReference>
<feature type="domain" description="HEPN" evidence="1">
    <location>
        <begin position="1"/>
        <end position="35"/>
    </location>
</feature>
<dbReference type="AlphaFoldDB" id="A0A0X3BPM6"/>
<dbReference type="PROSITE" id="PS50910">
    <property type="entry name" value="HEPN"/>
    <property type="match status" value="1"/>
</dbReference>
<dbReference type="Proteomes" id="UP000069850">
    <property type="component" value="Chromosome 1"/>
</dbReference>
<gene>
    <name evidence="2" type="ORF">MMAB1_2800</name>
</gene>
<dbReference type="EMBL" id="LT158599">
    <property type="protein sequence ID" value="CVK34013.1"/>
    <property type="molecule type" value="Genomic_DNA"/>
</dbReference>
<protein>
    <recommendedName>
        <fullName evidence="1">HEPN domain-containing protein</fullName>
    </recommendedName>
</protein>
<reference evidence="2 3" key="1">
    <citation type="submission" date="2016-01" db="EMBL/GenBank/DDBJ databases">
        <authorList>
            <person name="Manzoor S."/>
        </authorList>
    </citation>
    <scope>NUCLEOTIDE SEQUENCE [LARGE SCALE GENOMIC DNA]</scope>
    <source>
        <strain evidence="2">Methanoculleus sp MAB1</strain>
    </source>
</reference>
<accession>A0A0X3BPM6</accession>
<dbReference type="KEGG" id="mema:MMAB1_2800"/>
<sequence>MYIPARYPNGFSRGKPADYFIREDADDAISGAERIIRFCDGLLA</sequence>
<proteinExistence type="predicted"/>
<evidence type="ECO:0000313" key="3">
    <source>
        <dbReference type="Proteomes" id="UP000069850"/>
    </source>
</evidence>
<organism evidence="2 3">
    <name type="scientific">Methanoculleus bourgensis</name>
    <dbReference type="NCBI Taxonomy" id="83986"/>
    <lineage>
        <taxon>Archaea</taxon>
        <taxon>Methanobacteriati</taxon>
        <taxon>Methanobacteriota</taxon>
        <taxon>Stenosarchaea group</taxon>
        <taxon>Methanomicrobia</taxon>
        <taxon>Methanomicrobiales</taxon>
        <taxon>Methanomicrobiaceae</taxon>
        <taxon>Methanoculleus</taxon>
    </lineage>
</organism>
<name>A0A0X3BPM6_9EURY</name>
<evidence type="ECO:0000259" key="1">
    <source>
        <dbReference type="PROSITE" id="PS50910"/>
    </source>
</evidence>